<evidence type="ECO:0000256" key="2">
    <source>
        <dbReference type="ARBA" id="ARBA00007118"/>
    </source>
</evidence>
<dbReference type="PANTHER" id="PTHR43673:SF2">
    <property type="entry name" value="NITROREDUCTASE"/>
    <property type="match status" value="1"/>
</dbReference>
<dbReference type="PANTHER" id="PTHR43673">
    <property type="entry name" value="NAD(P)H NITROREDUCTASE YDGI-RELATED"/>
    <property type="match status" value="1"/>
</dbReference>
<dbReference type="RefSeq" id="WP_073112138.1">
    <property type="nucleotide sequence ID" value="NZ_FQZY01000055.1"/>
</dbReference>
<evidence type="ECO:0000256" key="5">
    <source>
        <dbReference type="ARBA" id="ARBA00023002"/>
    </source>
</evidence>
<sequence length="171" mass="19395">MNFMKLAKDRYSVRNFSEKVIEKEKLEKILEAGQIAPTAGNYQPQKVYVVQSEKGLEKLRSLTKCHYGAPTVLIIAYDKSKDWKNPNEDGVHSGEQDTSIVATHMMLEAWELGISSCWVGFFSPSLVAKQFDFPENVRPVLMLPIGYAAENVKPAAWHEQSKELSEIVEYL</sequence>
<keyword evidence="4" id="KW-0288">FMN</keyword>
<evidence type="ECO:0000259" key="6">
    <source>
        <dbReference type="Pfam" id="PF00881"/>
    </source>
</evidence>
<protein>
    <submittedName>
        <fullName evidence="7">Nitroreductase</fullName>
    </submittedName>
</protein>
<dbReference type="AlphaFoldDB" id="A0A1M6T4P7"/>
<evidence type="ECO:0000313" key="7">
    <source>
        <dbReference type="EMBL" id="SHK51943.1"/>
    </source>
</evidence>
<dbReference type="Gene3D" id="3.40.109.10">
    <property type="entry name" value="NADH Oxidase"/>
    <property type="match status" value="1"/>
</dbReference>
<evidence type="ECO:0000256" key="3">
    <source>
        <dbReference type="ARBA" id="ARBA00022630"/>
    </source>
</evidence>
<feature type="domain" description="Nitroreductase" evidence="6">
    <location>
        <begin position="8"/>
        <end position="63"/>
    </location>
</feature>
<dbReference type="EMBL" id="FQZY01000055">
    <property type="protein sequence ID" value="SHK51943.1"/>
    <property type="molecule type" value="Genomic_DNA"/>
</dbReference>
<dbReference type="OrthoDB" id="9812105at2"/>
<feature type="domain" description="Nitroreductase" evidence="6">
    <location>
        <begin position="67"/>
        <end position="147"/>
    </location>
</feature>
<keyword evidence="5" id="KW-0560">Oxidoreductase</keyword>
<keyword evidence="8" id="KW-1185">Reference proteome</keyword>
<dbReference type="STRING" id="1121950.SAMN02745243_03127"/>
<dbReference type="GO" id="GO:0016491">
    <property type="term" value="F:oxidoreductase activity"/>
    <property type="evidence" value="ECO:0007669"/>
    <property type="project" value="UniProtKB-KW"/>
</dbReference>
<keyword evidence="3" id="KW-0285">Flavoprotein</keyword>
<evidence type="ECO:0000313" key="8">
    <source>
        <dbReference type="Proteomes" id="UP000184301"/>
    </source>
</evidence>
<comment type="cofactor">
    <cofactor evidence="1">
        <name>FMN</name>
        <dbReference type="ChEBI" id="CHEBI:58210"/>
    </cofactor>
</comment>
<dbReference type="SUPFAM" id="SSF55469">
    <property type="entry name" value="FMN-dependent nitroreductase-like"/>
    <property type="match status" value="1"/>
</dbReference>
<accession>A0A1M6T4P7</accession>
<name>A0A1M6T4P7_9FIRM</name>
<dbReference type="CDD" id="cd20609">
    <property type="entry name" value="nitroreductase"/>
    <property type="match status" value="1"/>
</dbReference>
<evidence type="ECO:0000256" key="1">
    <source>
        <dbReference type="ARBA" id="ARBA00001917"/>
    </source>
</evidence>
<dbReference type="InterPro" id="IPR029479">
    <property type="entry name" value="Nitroreductase"/>
</dbReference>
<proteinExistence type="inferred from homology"/>
<reference evidence="7 8" key="1">
    <citation type="submission" date="2016-11" db="EMBL/GenBank/DDBJ databases">
        <authorList>
            <person name="Jaros S."/>
            <person name="Januszkiewicz K."/>
            <person name="Wedrychowicz H."/>
        </authorList>
    </citation>
    <scope>NUCLEOTIDE SEQUENCE [LARGE SCALE GENOMIC DNA]</scope>
    <source>
        <strain evidence="7 8">DSM 15480</strain>
    </source>
</reference>
<organism evidence="7 8">
    <name type="scientific">Hespellia stercorisuis DSM 15480</name>
    <dbReference type="NCBI Taxonomy" id="1121950"/>
    <lineage>
        <taxon>Bacteria</taxon>
        <taxon>Bacillati</taxon>
        <taxon>Bacillota</taxon>
        <taxon>Clostridia</taxon>
        <taxon>Lachnospirales</taxon>
        <taxon>Lachnospiraceae</taxon>
        <taxon>Hespellia</taxon>
    </lineage>
</organism>
<evidence type="ECO:0000256" key="4">
    <source>
        <dbReference type="ARBA" id="ARBA00022643"/>
    </source>
</evidence>
<dbReference type="Proteomes" id="UP000184301">
    <property type="component" value="Unassembled WGS sequence"/>
</dbReference>
<dbReference type="Pfam" id="PF00881">
    <property type="entry name" value="Nitroreductase"/>
    <property type="match status" value="2"/>
</dbReference>
<comment type="similarity">
    <text evidence="2">Belongs to the nitroreductase family.</text>
</comment>
<gene>
    <name evidence="7" type="ORF">SAMN02745243_03127</name>
</gene>
<dbReference type="InterPro" id="IPR000415">
    <property type="entry name" value="Nitroreductase-like"/>
</dbReference>